<organism evidence="2">
    <name type="scientific">CrAss-like virus sp. ctWDt29</name>
    <dbReference type="NCBI Taxonomy" id="2825836"/>
    <lineage>
        <taxon>Viruses</taxon>
        <taxon>Duplodnaviria</taxon>
        <taxon>Heunggongvirae</taxon>
        <taxon>Uroviricota</taxon>
        <taxon>Caudoviricetes</taxon>
        <taxon>Crassvirales</taxon>
    </lineage>
</organism>
<keyword evidence="1" id="KW-0472">Membrane</keyword>
<dbReference type="PANTHER" id="PTHR11102">
    <property type="entry name" value="SEL-1-LIKE PROTEIN"/>
    <property type="match status" value="1"/>
</dbReference>
<evidence type="ECO:0000313" key="2">
    <source>
        <dbReference type="EMBL" id="DAD98369.1"/>
    </source>
</evidence>
<dbReference type="InterPro" id="IPR006597">
    <property type="entry name" value="Sel1-like"/>
</dbReference>
<evidence type="ECO:0000256" key="1">
    <source>
        <dbReference type="SAM" id="Phobius"/>
    </source>
</evidence>
<dbReference type="PANTHER" id="PTHR11102:SF160">
    <property type="entry name" value="ERAD-ASSOCIATED E3 UBIQUITIN-PROTEIN LIGASE COMPONENT HRD3"/>
    <property type="match status" value="1"/>
</dbReference>
<dbReference type="InterPro" id="IPR011990">
    <property type="entry name" value="TPR-like_helical_dom_sf"/>
</dbReference>
<keyword evidence="1" id="KW-0812">Transmembrane</keyword>
<name>A0A8S5NUH1_9CAUD</name>
<dbReference type="Gene3D" id="1.25.40.10">
    <property type="entry name" value="Tetratricopeptide repeat domain"/>
    <property type="match status" value="1"/>
</dbReference>
<proteinExistence type="predicted"/>
<dbReference type="EMBL" id="BK015261">
    <property type="protein sequence ID" value="DAD98369.1"/>
    <property type="molecule type" value="Genomic_DNA"/>
</dbReference>
<dbReference type="InterPro" id="IPR050767">
    <property type="entry name" value="Sel1_AlgK"/>
</dbReference>
<dbReference type="Pfam" id="PF08238">
    <property type="entry name" value="Sel1"/>
    <property type="match status" value="4"/>
</dbReference>
<protein>
    <submittedName>
        <fullName evidence="2">Sel1-like repeat</fullName>
    </submittedName>
</protein>
<reference evidence="2" key="1">
    <citation type="journal article" date="2021" name="Proc. Natl. Acad. Sci. U.S.A.">
        <title>A Catalog of Tens of Thousands of Viruses from Human Metagenomes Reveals Hidden Associations with Chronic Diseases.</title>
        <authorList>
            <person name="Tisza M.J."/>
            <person name="Buck C.B."/>
        </authorList>
    </citation>
    <scope>NUCLEOTIDE SEQUENCE</scope>
    <source>
        <strain evidence="2">CtWDt29</strain>
    </source>
</reference>
<feature type="transmembrane region" description="Helical" evidence="1">
    <location>
        <begin position="12"/>
        <end position="37"/>
    </location>
</feature>
<dbReference type="SUPFAM" id="SSF81901">
    <property type="entry name" value="HCP-like"/>
    <property type="match status" value="1"/>
</dbReference>
<accession>A0A8S5NUH1</accession>
<sequence length="261" mass="30094">MNKHIITKWCKRIGIVIALAVAVLILYIIFAFVRFYWYTPYQCNSLYQEGKSNANKAITNINKLLNINSDLAYNKALELLTFYSEKGNTKFQVLLGDRLSKDSYYLMRNKAIEYQEKAAYWYMQAAKKGNAEAQGKIGLAYKYGNGVNQDFDKALFWLNNGAENGDSIAQFNLGNIYLNGLAYYSIHYLGRTDDYIYDGNNTFITLENRNYTTDKNETKYILDNPDSIYLKPNITKAKYYWTLSANQGCKSAKDALEKVYE</sequence>
<dbReference type="SMART" id="SM00671">
    <property type="entry name" value="SEL1"/>
    <property type="match status" value="2"/>
</dbReference>
<keyword evidence="1" id="KW-1133">Transmembrane helix</keyword>